<proteinExistence type="predicted"/>
<reference evidence="2" key="1">
    <citation type="journal article" date="2023" name="Front. Plant Sci.">
        <title>Chromosomal-level genome assembly of Melastoma candidum provides insights into trichome evolution.</title>
        <authorList>
            <person name="Zhong Y."/>
            <person name="Wu W."/>
            <person name="Sun C."/>
            <person name="Zou P."/>
            <person name="Liu Y."/>
            <person name="Dai S."/>
            <person name="Zhou R."/>
        </authorList>
    </citation>
    <scope>NUCLEOTIDE SEQUENCE [LARGE SCALE GENOMIC DNA]</scope>
</reference>
<keyword evidence="2" id="KW-1185">Reference proteome</keyword>
<sequence length="125" mass="14621">MLQWELGRPFARAPRERDNHQAARDLGNHPRAVMHADRRRHLEGHGHKYGGHWYDVAILLAWGVLYRFFFDLVLRFYSKNVKVKNSESTPLVGITNLVQHFYDCYDGSVLKGETEQNMLCSYICI</sequence>
<dbReference type="EMBL" id="CM042891">
    <property type="protein sequence ID" value="KAI4302545.1"/>
    <property type="molecule type" value="Genomic_DNA"/>
</dbReference>
<dbReference type="Proteomes" id="UP001057402">
    <property type="component" value="Chromosome 12"/>
</dbReference>
<comment type="caution">
    <text evidence="1">The sequence shown here is derived from an EMBL/GenBank/DDBJ whole genome shotgun (WGS) entry which is preliminary data.</text>
</comment>
<gene>
    <name evidence="1" type="ORF">MLD38_038274</name>
</gene>
<evidence type="ECO:0000313" key="2">
    <source>
        <dbReference type="Proteomes" id="UP001057402"/>
    </source>
</evidence>
<name>A0ACB9KYF2_9MYRT</name>
<accession>A0ACB9KYF2</accession>
<protein>
    <submittedName>
        <fullName evidence="1">Uncharacterized protein</fullName>
    </submittedName>
</protein>
<organism evidence="1 2">
    <name type="scientific">Melastoma candidum</name>
    <dbReference type="NCBI Taxonomy" id="119954"/>
    <lineage>
        <taxon>Eukaryota</taxon>
        <taxon>Viridiplantae</taxon>
        <taxon>Streptophyta</taxon>
        <taxon>Embryophyta</taxon>
        <taxon>Tracheophyta</taxon>
        <taxon>Spermatophyta</taxon>
        <taxon>Magnoliopsida</taxon>
        <taxon>eudicotyledons</taxon>
        <taxon>Gunneridae</taxon>
        <taxon>Pentapetalae</taxon>
        <taxon>rosids</taxon>
        <taxon>malvids</taxon>
        <taxon>Myrtales</taxon>
        <taxon>Melastomataceae</taxon>
        <taxon>Melastomatoideae</taxon>
        <taxon>Melastomateae</taxon>
        <taxon>Melastoma</taxon>
    </lineage>
</organism>
<evidence type="ECO:0000313" key="1">
    <source>
        <dbReference type="EMBL" id="KAI4302545.1"/>
    </source>
</evidence>